<comment type="similarity">
    <text evidence="2">Belongs to the binding-protein-dependent transport system permease family. CysTW subfamily.</text>
</comment>
<evidence type="ECO:0000256" key="2">
    <source>
        <dbReference type="ARBA" id="ARBA00007069"/>
    </source>
</evidence>
<dbReference type="GO" id="GO:0055085">
    <property type="term" value="P:transmembrane transport"/>
    <property type="evidence" value="ECO:0007669"/>
    <property type="project" value="InterPro"/>
</dbReference>
<evidence type="ECO:0000256" key="1">
    <source>
        <dbReference type="ARBA" id="ARBA00004651"/>
    </source>
</evidence>
<dbReference type="InterPro" id="IPR035906">
    <property type="entry name" value="MetI-like_sf"/>
</dbReference>
<feature type="transmembrane region" description="Helical" evidence="8">
    <location>
        <begin position="198"/>
        <end position="223"/>
    </location>
</feature>
<dbReference type="InterPro" id="IPR000515">
    <property type="entry name" value="MetI-like"/>
</dbReference>
<dbReference type="PROSITE" id="PS50928">
    <property type="entry name" value="ABC_TM1"/>
    <property type="match status" value="1"/>
</dbReference>
<feature type="transmembrane region" description="Helical" evidence="8">
    <location>
        <begin position="69"/>
        <end position="89"/>
    </location>
</feature>
<dbReference type="SUPFAM" id="SSF161098">
    <property type="entry name" value="MetI-like"/>
    <property type="match status" value="1"/>
</dbReference>
<feature type="transmembrane region" description="Helical" evidence="8">
    <location>
        <begin position="101"/>
        <end position="125"/>
    </location>
</feature>
<comment type="subcellular location">
    <subcellularLocation>
        <location evidence="1 8">Cell membrane</location>
        <topology evidence="1 8">Multi-pass membrane protein</topology>
    </subcellularLocation>
</comment>
<dbReference type="PANTHER" id="PTHR42929">
    <property type="entry name" value="INNER MEMBRANE ABC TRANSPORTER PERMEASE PROTEIN YDCU-RELATED-RELATED"/>
    <property type="match status" value="1"/>
</dbReference>
<dbReference type="CDD" id="cd06261">
    <property type="entry name" value="TM_PBP2"/>
    <property type="match status" value="1"/>
</dbReference>
<evidence type="ECO:0000256" key="6">
    <source>
        <dbReference type="ARBA" id="ARBA00022989"/>
    </source>
</evidence>
<dbReference type="PANTHER" id="PTHR42929:SF1">
    <property type="entry name" value="INNER MEMBRANE ABC TRANSPORTER PERMEASE PROTEIN YDCU-RELATED"/>
    <property type="match status" value="1"/>
</dbReference>
<organism evidence="10 11">
    <name type="scientific">Acidisoma cellulosilyticum</name>
    <dbReference type="NCBI Taxonomy" id="2802395"/>
    <lineage>
        <taxon>Bacteria</taxon>
        <taxon>Pseudomonadati</taxon>
        <taxon>Pseudomonadota</taxon>
        <taxon>Alphaproteobacteria</taxon>
        <taxon>Acetobacterales</taxon>
        <taxon>Acidocellaceae</taxon>
        <taxon>Acidisoma</taxon>
    </lineage>
</organism>
<keyword evidence="3 8" id="KW-0813">Transport</keyword>
<evidence type="ECO:0000256" key="5">
    <source>
        <dbReference type="ARBA" id="ARBA00022692"/>
    </source>
</evidence>
<sequence length="287" mass="30550">MMRRLLNRLATPILLLPAAIVLALMVVIPLAVLIWFSFAPDGAGAPLSLDSYSRMVQSPLYARLAVKTLWTAGLAALITAAIAWCPAWALSRLPGRTRNLILLAVVIPYLTSYLLLIYSIFVVLGPGSPIMALLRLVGLAAPGASILYSQPATIVMLVYENLPLMIFVLFSGMQRIDGNLLAAAGSLGAGRFRRMRHIVFPMAAPALVSALVMVFVPMGGAFVESQILGGPHGLLLGNIIADQMTRADDPSFGSALSILLLLGMLVITGLVSAIRPLAQWVKGYAHA</sequence>
<feature type="domain" description="ABC transmembrane type-1" evidence="9">
    <location>
        <begin position="65"/>
        <end position="271"/>
    </location>
</feature>
<gene>
    <name evidence="10" type="ORF">ACELLULO517_17465</name>
</gene>
<evidence type="ECO:0000313" key="11">
    <source>
        <dbReference type="Proteomes" id="UP000721844"/>
    </source>
</evidence>
<evidence type="ECO:0000256" key="8">
    <source>
        <dbReference type="RuleBase" id="RU363032"/>
    </source>
</evidence>
<keyword evidence="6 8" id="KW-1133">Transmembrane helix</keyword>
<proteinExistence type="inferred from homology"/>
<keyword evidence="7 8" id="KW-0472">Membrane</keyword>
<keyword evidence="11" id="KW-1185">Reference proteome</keyword>
<dbReference type="Proteomes" id="UP000721844">
    <property type="component" value="Unassembled WGS sequence"/>
</dbReference>
<feature type="transmembrane region" description="Helical" evidence="8">
    <location>
        <begin position="252"/>
        <end position="274"/>
    </location>
</feature>
<evidence type="ECO:0000256" key="3">
    <source>
        <dbReference type="ARBA" id="ARBA00022448"/>
    </source>
</evidence>
<keyword evidence="5 8" id="KW-0812">Transmembrane</keyword>
<evidence type="ECO:0000256" key="7">
    <source>
        <dbReference type="ARBA" id="ARBA00023136"/>
    </source>
</evidence>
<comment type="caution">
    <text evidence="10">The sequence shown here is derived from an EMBL/GenBank/DDBJ whole genome shotgun (WGS) entry which is preliminary data.</text>
</comment>
<evidence type="ECO:0000313" key="10">
    <source>
        <dbReference type="EMBL" id="MCB8882037.1"/>
    </source>
</evidence>
<dbReference type="EMBL" id="JAESVA010000005">
    <property type="protein sequence ID" value="MCB8882037.1"/>
    <property type="molecule type" value="Genomic_DNA"/>
</dbReference>
<reference evidence="10 11" key="1">
    <citation type="journal article" date="2021" name="Microorganisms">
        <title>Acidisoma silvae sp. nov. and Acidisomacellulosilytica sp. nov., Two Acidophilic Bacteria Isolated from Decaying Wood, Hydrolyzing Cellulose and Producing Poly-3-hydroxybutyrate.</title>
        <authorList>
            <person name="Mieszkin S."/>
            <person name="Pouder E."/>
            <person name="Uroz S."/>
            <person name="Simon-Colin C."/>
            <person name="Alain K."/>
        </authorList>
    </citation>
    <scope>NUCLEOTIDE SEQUENCE [LARGE SCALE GENOMIC DNA]</scope>
    <source>
        <strain evidence="10 11">HW T5.17</strain>
    </source>
</reference>
<dbReference type="Pfam" id="PF00528">
    <property type="entry name" value="BPD_transp_1"/>
    <property type="match status" value="1"/>
</dbReference>
<feature type="transmembrane region" description="Helical" evidence="8">
    <location>
        <begin position="145"/>
        <end position="170"/>
    </location>
</feature>
<protein>
    <submittedName>
        <fullName evidence="10">ABC transporter permease</fullName>
    </submittedName>
</protein>
<evidence type="ECO:0000259" key="9">
    <source>
        <dbReference type="PROSITE" id="PS50928"/>
    </source>
</evidence>
<keyword evidence="4" id="KW-1003">Cell membrane</keyword>
<evidence type="ECO:0000256" key="4">
    <source>
        <dbReference type="ARBA" id="ARBA00022475"/>
    </source>
</evidence>
<dbReference type="AlphaFoldDB" id="A0A963Z393"/>
<feature type="transmembrane region" description="Helical" evidence="8">
    <location>
        <begin position="12"/>
        <end position="38"/>
    </location>
</feature>
<dbReference type="RefSeq" id="WP_227308688.1">
    <property type="nucleotide sequence ID" value="NZ_JAESVA010000005.1"/>
</dbReference>
<accession>A0A963Z393</accession>
<name>A0A963Z393_9PROT</name>
<dbReference type="GO" id="GO:0005886">
    <property type="term" value="C:plasma membrane"/>
    <property type="evidence" value="ECO:0007669"/>
    <property type="project" value="UniProtKB-SubCell"/>
</dbReference>
<dbReference type="Gene3D" id="1.10.3720.10">
    <property type="entry name" value="MetI-like"/>
    <property type="match status" value="1"/>
</dbReference>